<dbReference type="EMBL" id="AWTN01000003">
    <property type="protein sequence ID" value="KGH00004.1"/>
    <property type="molecule type" value="Genomic_DNA"/>
</dbReference>
<gene>
    <name evidence="2" type="ORF">P245_03260</name>
</gene>
<reference evidence="2 3" key="1">
    <citation type="submission" date="2013-09" db="EMBL/GenBank/DDBJ databases">
        <title>High correlation between genotypes and phenotypes of environmental bacteria Comamonas testosteroni strains.</title>
        <authorList>
            <person name="Liu L."/>
            <person name="Zhu W."/>
            <person name="Xia X."/>
            <person name="Xu B."/>
            <person name="Luo M."/>
            <person name="Wang G."/>
        </authorList>
    </citation>
    <scope>NUCLEOTIDE SEQUENCE [LARGE SCALE GENOMIC DNA]</scope>
    <source>
        <strain evidence="2 3">JL14</strain>
    </source>
</reference>
<name>A0A0E3BKG3_9BURK</name>
<feature type="compositionally biased region" description="Low complexity" evidence="1">
    <location>
        <begin position="94"/>
        <end position="103"/>
    </location>
</feature>
<feature type="region of interest" description="Disordered" evidence="1">
    <location>
        <begin position="1"/>
        <end position="22"/>
    </location>
</feature>
<dbReference type="AlphaFoldDB" id="A0A0E3BKG3"/>
<dbReference type="RefSeq" id="WP_052088088.1">
    <property type="nucleotide sequence ID" value="NZ_AWTN01000003.1"/>
</dbReference>
<evidence type="ECO:0000256" key="1">
    <source>
        <dbReference type="SAM" id="MobiDB-lite"/>
    </source>
</evidence>
<protein>
    <submittedName>
        <fullName evidence="2">Uncharacterized protein</fullName>
    </submittedName>
</protein>
<organism evidence="2 3">
    <name type="scientific">Comamonas thiooxydans</name>
    <dbReference type="NCBI Taxonomy" id="363952"/>
    <lineage>
        <taxon>Bacteria</taxon>
        <taxon>Pseudomonadati</taxon>
        <taxon>Pseudomonadota</taxon>
        <taxon>Betaproteobacteria</taxon>
        <taxon>Burkholderiales</taxon>
        <taxon>Comamonadaceae</taxon>
        <taxon>Comamonas</taxon>
    </lineage>
</organism>
<sequence length="133" mass="14541">MQKESVADVLRSLARGDQNRSETARLRDVFPDVEAALQAGVSRAAVLEALHGQGFKMNLKSFESALYRIRRQKAKTAEPGAPFTQDTPPPPTAHQPVAPVAAAGGKLRSEQVLDTPTKSFSFKKLQQEKDQTK</sequence>
<feature type="region of interest" description="Disordered" evidence="1">
    <location>
        <begin position="73"/>
        <end position="133"/>
    </location>
</feature>
<evidence type="ECO:0000313" key="2">
    <source>
        <dbReference type="EMBL" id="KGH00004.1"/>
    </source>
</evidence>
<accession>A0A0E3BKG3</accession>
<evidence type="ECO:0000313" key="3">
    <source>
        <dbReference type="Proteomes" id="UP000029567"/>
    </source>
</evidence>
<dbReference type="Proteomes" id="UP000029567">
    <property type="component" value="Unassembled WGS sequence"/>
</dbReference>
<comment type="caution">
    <text evidence="2">The sequence shown here is derived from an EMBL/GenBank/DDBJ whole genome shotgun (WGS) entry which is preliminary data.</text>
</comment>
<proteinExistence type="predicted"/>